<dbReference type="InterPro" id="IPR051616">
    <property type="entry name" value="Cul2-RING_E3_ligase_SR"/>
</dbReference>
<proteinExistence type="predicted"/>
<dbReference type="SMART" id="SM00248">
    <property type="entry name" value="ANK"/>
    <property type="match status" value="6"/>
</dbReference>
<reference evidence="2" key="1">
    <citation type="journal article" date="2020" name="bioRxiv">
        <title>Hybrid origin of Populus tomentosa Carr. identified through genome sequencing and phylogenomic analysis.</title>
        <authorList>
            <person name="An X."/>
            <person name="Gao K."/>
            <person name="Chen Z."/>
            <person name="Li J."/>
            <person name="Yang X."/>
            <person name="Yang X."/>
            <person name="Zhou J."/>
            <person name="Guo T."/>
            <person name="Zhao T."/>
            <person name="Huang S."/>
            <person name="Miao D."/>
            <person name="Khan W.U."/>
            <person name="Rao P."/>
            <person name="Ye M."/>
            <person name="Lei B."/>
            <person name="Liao W."/>
            <person name="Wang J."/>
            <person name="Ji L."/>
            <person name="Li Y."/>
            <person name="Guo B."/>
            <person name="Mustafa N.S."/>
            <person name="Li S."/>
            <person name="Yun Q."/>
            <person name="Keller S.R."/>
            <person name="Mao J."/>
            <person name="Zhang R."/>
            <person name="Strauss S.H."/>
        </authorList>
    </citation>
    <scope>NUCLEOTIDE SEQUENCE</scope>
    <source>
        <strain evidence="2">GM15</strain>
        <tissue evidence="2">Leaf</tissue>
    </source>
</reference>
<dbReference type="AlphaFoldDB" id="A0A8X7ZP95"/>
<gene>
    <name evidence="2" type="ORF">POTOM_021908</name>
</gene>
<feature type="repeat" description="ANK" evidence="1">
    <location>
        <begin position="215"/>
        <end position="247"/>
    </location>
</feature>
<keyword evidence="1" id="KW-0040">ANK repeat</keyword>
<accession>A0A8X7ZP95</accession>
<feature type="repeat" description="ANK" evidence="1">
    <location>
        <begin position="116"/>
        <end position="148"/>
    </location>
</feature>
<dbReference type="PANTHER" id="PTHR46224:SF67">
    <property type="entry name" value="HSP70-HSP90 ORGANIZING PROTEIN 3-LIKE"/>
    <property type="match status" value="1"/>
</dbReference>
<keyword evidence="3" id="KW-1185">Reference proteome</keyword>
<dbReference type="PROSITE" id="PS50088">
    <property type="entry name" value="ANK_REPEAT"/>
    <property type="match status" value="4"/>
</dbReference>
<dbReference type="PANTHER" id="PTHR46224">
    <property type="entry name" value="ANKYRIN REPEAT FAMILY PROTEIN"/>
    <property type="match status" value="1"/>
</dbReference>
<feature type="repeat" description="ANK" evidence="1">
    <location>
        <begin position="49"/>
        <end position="82"/>
    </location>
</feature>
<organism evidence="2 3">
    <name type="scientific">Populus tomentosa</name>
    <name type="common">Chinese white poplar</name>
    <dbReference type="NCBI Taxonomy" id="118781"/>
    <lineage>
        <taxon>Eukaryota</taxon>
        <taxon>Viridiplantae</taxon>
        <taxon>Streptophyta</taxon>
        <taxon>Embryophyta</taxon>
        <taxon>Tracheophyta</taxon>
        <taxon>Spermatophyta</taxon>
        <taxon>Magnoliopsida</taxon>
        <taxon>eudicotyledons</taxon>
        <taxon>Gunneridae</taxon>
        <taxon>Pentapetalae</taxon>
        <taxon>rosids</taxon>
        <taxon>fabids</taxon>
        <taxon>Malpighiales</taxon>
        <taxon>Salicaceae</taxon>
        <taxon>Saliceae</taxon>
        <taxon>Populus</taxon>
    </lineage>
</organism>
<feature type="repeat" description="ANK" evidence="1">
    <location>
        <begin position="83"/>
        <end position="115"/>
    </location>
</feature>
<sequence>MAFRRDFASNYQFLGAAFNGDLNLLKRLANELDMGDGLEETVANIKDLNGRTALHFAAVGGRAHVCRYLTAEAKLDVNARDGKGETPLHNSITADRYPTAVHLLENGANPNAATDSGLTPLHYAAKSGLKKFLLLLILKGAEVDAKANSGTRLKCAAIHGQKKAVKILLDNHANPNMILDFTHPPPPLLASILASSFDCVKLLLQAGADPNTCSLGMTPLEVAASNGETQAIRCLLNAGADPNVTNSLGLKPVEVAALGGHIEDVRILLPVTFPIPKVTDWSFDGIMKYVNSEKFERKRKLRKFEHFFLSASKGEDAFMSKDYVNAIRWYTEALDTEAALLSCQTFLAFILSNRSLCWAHLNDGDLALRDATASRMVLPSLPKAHYAEGVAWNLSKDFKRAAESFLTGMRLDRKTRQLNDLFRDHRDNLQALDMPPNM</sequence>
<name>A0A8X7ZP95_POPTO</name>
<dbReference type="Pfam" id="PF12796">
    <property type="entry name" value="Ank_2"/>
    <property type="match status" value="2"/>
</dbReference>
<dbReference type="InterPro" id="IPR002110">
    <property type="entry name" value="Ankyrin_rpt"/>
</dbReference>
<dbReference type="EMBL" id="JAAWWB010000010">
    <property type="protein sequence ID" value="KAG6774553.1"/>
    <property type="molecule type" value="Genomic_DNA"/>
</dbReference>
<evidence type="ECO:0000256" key="1">
    <source>
        <dbReference type="PROSITE-ProRule" id="PRU00023"/>
    </source>
</evidence>
<dbReference type="OrthoDB" id="412869at2759"/>
<evidence type="ECO:0000313" key="2">
    <source>
        <dbReference type="EMBL" id="KAG6774553.1"/>
    </source>
</evidence>
<protein>
    <recommendedName>
        <fullName evidence="4">Ankyrin repeat family protein</fullName>
    </recommendedName>
</protein>
<evidence type="ECO:0008006" key="4">
    <source>
        <dbReference type="Google" id="ProtNLM"/>
    </source>
</evidence>
<dbReference type="Pfam" id="PF00023">
    <property type="entry name" value="Ank"/>
    <property type="match status" value="1"/>
</dbReference>
<dbReference type="Proteomes" id="UP000886885">
    <property type="component" value="Chromosome 5D"/>
</dbReference>
<dbReference type="PROSITE" id="PS50297">
    <property type="entry name" value="ANK_REP_REGION"/>
    <property type="match status" value="3"/>
</dbReference>
<evidence type="ECO:0000313" key="3">
    <source>
        <dbReference type="Proteomes" id="UP000886885"/>
    </source>
</evidence>
<comment type="caution">
    <text evidence="2">The sequence shown here is derived from an EMBL/GenBank/DDBJ whole genome shotgun (WGS) entry which is preliminary data.</text>
</comment>